<dbReference type="RefSeq" id="XP_007869525.1">
    <property type="nucleotide sequence ID" value="XM_007871334.1"/>
</dbReference>
<dbReference type="eggNOG" id="KOG2536">
    <property type="taxonomic scope" value="Eukaryota"/>
</dbReference>
<dbReference type="Pfam" id="PF02330">
    <property type="entry name" value="MAM33"/>
    <property type="match status" value="1"/>
</dbReference>
<protein>
    <submittedName>
        <fullName evidence="2">Mitochondrial glyco protein</fullName>
    </submittedName>
</protein>
<dbReference type="GeneID" id="19302502"/>
<dbReference type="KEGG" id="gtr:GLOTRDRAFT_132485"/>
<dbReference type="InterPro" id="IPR036561">
    <property type="entry name" value="MAM33_sf"/>
</dbReference>
<evidence type="ECO:0000313" key="3">
    <source>
        <dbReference type="Proteomes" id="UP000030669"/>
    </source>
</evidence>
<dbReference type="OrthoDB" id="278212at2759"/>
<dbReference type="HOGENOM" id="CLU_072692_0_0_1"/>
<keyword evidence="3" id="KW-1185">Reference proteome</keyword>
<dbReference type="Proteomes" id="UP000030669">
    <property type="component" value="Unassembled WGS sequence"/>
</dbReference>
<dbReference type="PANTHER" id="PTHR10826:SF1">
    <property type="entry name" value="COMPLEMENT COMPONENT 1 Q SUBCOMPONENT-BINDING PROTEIN, MITOCHONDRIAL"/>
    <property type="match status" value="1"/>
</dbReference>
<dbReference type="GO" id="GO:0042256">
    <property type="term" value="P:cytosolic ribosome assembly"/>
    <property type="evidence" value="ECO:0007669"/>
    <property type="project" value="TreeGrafter"/>
</dbReference>
<dbReference type="OMA" id="RWLNNVK"/>
<dbReference type="SUPFAM" id="SSF54529">
    <property type="entry name" value="Mitochondrial glycoprotein MAM33-like"/>
    <property type="match status" value="1"/>
</dbReference>
<feature type="compositionally biased region" description="Acidic residues" evidence="1">
    <location>
        <begin position="133"/>
        <end position="149"/>
    </location>
</feature>
<proteinExistence type="predicted"/>
<dbReference type="AlphaFoldDB" id="S7PXX8"/>
<evidence type="ECO:0000313" key="2">
    <source>
        <dbReference type="EMBL" id="EPQ52373.1"/>
    </source>
</evidence>
<gene>
    <name evidence="2" type="ORF">GLOTRDRAFT_132485</name>
</gene>
<dbReference type="EMBL" id="KB469308">
    <property type="protein sequence ID" value="EPQ52373.1"/>
    <property type="molecule type" value="Genomic_DNA"/>
</dbReference>
<reference evidence="2 3" key="1">
    <citation type="journal article" date="2012" name="Science">
        <title>The Paleozoic origin of enzymatic lignin decomposition reconstructed from 31 fungal genomes.</title>
        <authorList>
            <person name="Floudas D."/>
            <person name="Binder M."/>
            <person name="Riley R."/>
            <person name="Barry K."/>
            <person name="Blanchette R.A."/>
            <person name="Henrissat B."/>
            <person name="Martinez A.T."/>
            <person name="Otillar R."/>
            <person name="Spatafora J.W."/>
            <person name="Yadav J.S."/>
            <person name="Aerts A."/>
            <person name="Benoit I."/>
            <person name="Boyd A."/>
            <person name="Carlson A."/>
            <person name="Copeland A."/>
            <person name="Coutinho P.M."/>
            <person name="de Vries R.P."/>
            <person name="Ferreira P."/>
            <person name="Findley K."/>
            <person name="Foster B."/>
            <person name="Gaskell J."/>
            <person name="Glotzer D."/>
            <person name="Gorecki P."/>
            <person name="Heitman J."/>
            <person name="Hesse C."/>
            <person name="Hori C."/>
            <person name="Igarashi K."/>
            <person name="Jurgens J.A."/>
            <person name="Kallen N."/>
            <person name="Kersten P."/>
            <person name="Kohler A."/>
            <person name="Kuees U."/>
            <person name="Kumar T.K.A."/>
            <person name="Kuo A."/>
            <person name="LaButti K."/>
            <person name="Larrondo L.F."/>
            <person name="Lindquist E."/>
            <person name="Ling A."/>
            <person name="Lombard V."/>
            <person name="Lucas S."/>
            <person name="Lundell T."/>
            <person name="Martin R."/>
            <person name="McLaughlin D.J."/>
            <person name="Morgenstern I."/>
            <person name="Morin E."/>
            <person name="Murat C."/>
            <person name="Nagy L.G."/>
            <person name="Nolan M."/>
            <person name="Ohm R.A."/>
            <person name="Patyshakuliyeva A."/>
            <person name="Rokas A."/>
            <person name="Ruiz-Duenas F.J."/>
            <person name="Sabat G."/>
            <person name="Salamov A."/>
            <person name="Samejima M."/>
            <person name="Schmutz J."/>
            <person name="Slot J.C."/>
            <person name="St John F."/>
            <person name="Stenlid J."/>
            <person name="Sun H."/>
            <person name="Sun S."/>
            <person name="Syed K."/>
            <person name="Tsang A."/>
            <person name="Wiebenga A."/>
            <person name="Young D."/>
            <person name="Pisabarro A."/>
            <person name="Eastwood D.C."/>
            <person name="Martin F."/>
            <person name="Cullen D."/>
            <person name="Grigoriev I.V."/>
            <person name="Hibbett D.S."/>
        </authorList>
    </citation>
    <scope>NUCLEOTIDE SEQUENCE [LARGE SCALE GENOMIC DNA]</scope>
    <source>
        <strain evidence="2 3">ATCC 11539</strain>
    </source>
</reference>
<feature type="region of interest" description="Disordered" evidence="1">
    <location>
        <begin position="129"/>
        <end position="154"/>
    </location>
</feature>
<dbReference type="STRING" id="670483.S7PXX8"/>
<dbReference type="GO" id="GO:0005759">
    <property type="term" value="C:mitochondrial matrix"/>
    <property type="evidence" value="ECO:0007669"/>
    <property type="project" value="InterPro"/>
</dbReference>
<organism evidence="2 3">
    <name type="scientific">Gloeophyllum trabeum (strain ATCC 11539 / FP-39264 / Madison 617)</name>
    <name type="common">Brown rot fungus</name>
    <dbReference type="NCBI Taxonomy" id="670483"/>
    <lineage>
        <taxon>Eukaryota</taxon>
        <taxon>Fungi</taxon>
        <taxon>Dikarya</taxon>
        <taxon>Basidiomycota</taxon>
        <taxon>Agaricomycotina</taxon>
        <taxon>Agaricomycetes</taxon>
        <taxon>Gloeophyllales</taxon>
        <taxon>Gloeophyllaceae</taxon>
        <taxon>Gloeophyllum</taxon>
    </lineage>
</organism>
<name>S7PXX8_GLOTA</name>
<dbReference type="Gene3D" id="3.10.280.10">
    <property type="entry name" value="Mitochondrial glycoprotein"/>
    <property type="match status" value="1"/>
</dbReference>
<sequence length="270" mass="30238">MSAFRSLRQVAASSSRVSACRVGTSTCRSRLLLNSATRLPLRSASRAFSITARAQGEAASDAALAQKLQEELKYEQEAAVEAEPEFLKTFKSQNVWQIEDVAGNDEVTLTRKFGNETIRLVFSIADIQSPQENEFDEPEEEEGEGEESEPPVNSYPIRCSFSITKSTGTGALNIDAMCQEGTFIVDNLSYYADAKTGTELTAEADWKRRGLYIGPQFDTLDVSVQEAFEQFLQERGINENLALFIPEYAEHKEQKEYVKWLENVKKFVEA</sequence>
<accession>S7PXX8</accession>
<dbReference type="InterPro" id="IPR003428">
    <property type="entry name" value="MAM33"/>
</dbReference>
<evidence type="ECO:0000256" key="1">
    <source>
        <dbReference type="SAM" id="MobiDB-lite"/>
    </source>
</evidence>
<dbReference type="PANTHER" id="PTHR10826">
    <property type="entry name" value="COMPLEMENT COMPONENT 1"/>
    <property type="match status" value="1"/>
</dbReference>